<evidence type="ECO:0000256" key="3">
    <source>
        <dbReference type="ARBA" id="ARBA00023163"/>
    </source>
</evidence>
<name>A0A0L0KQU5_9ACTN</name>
<reference evidence="7" key="1">
    <citation type="submission" date="2014-07" db="EMBL/GenBank/DDBJ databases">
        <title>Genome sequencing of plant-pathogenic Streptomyces species.</title>
        <authorList>
            <person name="Harrison J."/>
            <person name="Sapp M."/>
            <person name="Thwaites R."/>
            <person name="Studholme D.J."/>
        </authorList>
    </citation>
    <scope>NUCLEOTIDE SEQUENCE [LARGE SCALE GENOMIC DNA]</scope>
    <source>
        <strain evidence="7">NCPPB 4445</strain>
    </source>
</reference>
<organism evidence="6 7">
    <name type="scientific">Streptomyces acidiscabies</name>
    <dbReference type="NCBI Taxonomy" id="42234"/>
    <lineage>
        <taxon>Bacteria</taxon>
        <taxon>Bacillati</taxon>
        <taxon>Actinomycetota</taxon>
        <taxon>Actinomycetes</taxon>
        <taxon>Kitasatosporales</taxon>
        <taxon>Streptomycetaceae</taxon>
        <taxon>Streptomyces</taxon>
    </lineage>
</organism>
<dbReference type="SUPFAM" id="SSF46689">
    <property type="entry name" value="Homeodomain-like"/>
    <property type="match status" value="1"/>
</dbReference>
<dbReference type="EMBL" id="JPPY01000005">
    <property type="protein sequence ID" value="KND40198.1"/>
    <property type="molecule type" value="Genomic_DNA"/>
</dbReference>
<dbReference type="OrthoDB" id="3813186at2"/>
<gene>
    <name evidence="6" type="ORF">IQ63_00625</name>
</gene>
<dbReference type="PROSITE" id="PS50977">
    <property type="entry name" value="HTH_TETR_2"/>
    <property type="match status" value="1"/>
</dbReference>
<protein>
    <submittedName>
        <fullName evidence="6">Transcriptional regulator</fullName>
    </submittedName>
</protein>
<keyword evidence="1" id="KW-0805">Transcription regulation</keyword>
<accession>A0A0L0KQU5</accession>
<keyword evidence="3" id="KW-0804">Transcription</keyword>
<dbReference type="InterPro" id="IPR001647">
    <property type="entry name" value="HTH_TetR"/>
</dbReference>
<evidence type="ECO:0000259" key="5">
    <source>
        <dbReference type="PROSITE" id="PS50977"/>
    </source>
</evidence>
<evidence type="ECO:0000256" key="2">
    <source>
        <dbReference type="ARBA" id="ARBA00023125"/>
    </source>
</evidence>
<dbReference type="Pfam" id="PF00440">
    <property type="entry name" value="TetR_N"/>
    <property type="match status" value="1"/>
</dbReference>
<evidence type="ECO:0000313" key="6">
    <source>
        <dbReference type="EMBL" id="KND40198.1"/>
    </source>
</evidence>
<evidence type="ECO:0000256" key="4">
    <source>
        <dbReference type="PROSITE-ProRule" id="PRU00335"/>
    </source>
</evidence>
<dbReference type="GO" id="GO:0003677">
    <property type="term" value="F:DNA binding"/>
    <property type="evidence" value="ECO:0007669"/>
    <property type="project" value="UniProtKB-UniRule"/>
</dbReference>
<dbReference type="Gene3D" id="1.10.357.10">
    <property type="entry name" value="Tetracycline Repressor, domain 2"/>
    <property type="match status" value="1"/>
</dbReference>
<dbReference type="PANTHER" id="PTHR47506">
    <property type="entry name" value="TRANSCRIPTIONAL REGULATORY PROTEIN"/>
    <property type="match status" value="1"/>
</dbReference>
<dbReference type="AlphaFoldDB" id="A0A0L0KQU5"/>
<evidence type="ECO:0000256" key="1">
    <source>
        <dbReference type="ARBA" id="ARBA00023015"/>
    </source>
</evidence>
<comment type="caution">
    <text evidence="6">The sequence shown here is derived from an EMBL/GenBank/DDBJ whole genome shotgun (WGS) entry which is preliminary data.</text>
</comment>
<dbReference type="RefSeq" id="WP_050368899.1">
    <property type="nucleotide sequence ID" value="NZ_KQ257793.1"/>
</dbReference>
<keyword evidence="2 4" id="KW-0238">DNA-binding</keyword>
<feature type="domain" description="HTH tetR-type" evidence="5">
    <location>
        <begin position="11"/>
        <end position="71"/>
    </location>
</feature>
<sequence>MARLTRAEQQHRTRAAVLTAARTEFTEHGFTDAKIDRIAERADLTRGAVYSNFAGKRALYLAVLAADAETVRSAARPPLKSPESAGEALGAFARVWLERLPLAGDTPASGHLQLRSLSGVADTAPMRAALAELLRLEALLLALSLNAESPPVRVADLALTLLHGATGLAENAPGAGDPFDVARAAEHMADLPLTPDEPAPHLAFAAPARETREVWTPPTGLRDEITGEPVDLRDDGVVVVLGAARLGAVREAAGEGTTFVVVTADPAETGRLVRLRITDLVACLRRVFAPTDLPRVRIVLDEEGAIVKSLDAAAVDDYTETAVRIFDGRITHRAEGHGAGHAVTKTDTVR</sequence>
<dbReference type="InterPro" id="IPR009057">
    <property type="entry name" value="Homeodomain-like_sf"/>
</dbReference>
<dbReference type="PRINTS" id="PR00455">
    <property type="entry name" value="HTHTETR"/>
</dbReference>
<dbReference type="PANTHER" id="PTHR47506:SF6">
    <property type="entry name" value="HTH-TYPE TRANSCRIPTIONAL REPRESSOR NEMR"/>
    <property type="match status" value="1"/>
</dbReference>
<dbReference type="Proteomes" id="UP000037151">
    <property type="component" value="Unassembled WGS sequence"/>
</dbReference>
<dbReference type="PATRIC" id="fig|42234.21.peg.131"/>
<proteinExistence type="predicted"/>
<feature type="DNA-binding region" description="H-T-H motif" evidence="4">
    <location>
        <begin position="34"/>
        <end position="53"/>
    </location>
</feature>
<evidence type="ECO:0000313" key="7">
    <source>
        <dbReference type="Proteomes" id="UP000037151"/>
    </source>
</evidence>